<gene>
    <name evidence="1" type="ORF">LEP1GSC186_2348</name>
</gene>
<accession>M6UKH2</accession>
<evidence type="ECO:0000313" key="1">
    <source>
        <dbReference type="EMBL" id="EMO43321.1"/>
    </source>
</evidence>
<sequence length="40" mass="4733">MILPNTRVMKTIKFKKITRDSKRFFIFLDELALGVLISTF</sequence>
<dbReference type="EMBL" id="AHOP02000001">
    <property type="protein sequence ID" value="EMO43321.1"/>
    <property type="molecule type" value="Genomic_DNA"/>
</dbReference>
<protein>
    <submittedName>
        <fullName evidence="1">Uncharacterized protein</fullName>
    </submittedName>
</protein>
<organism evidence="1 2">
    <name type="scientific">Leptospira noguchii serovar Autumnalis str. ZUN142</name>
    <dbReference type="NCBI Taxonomy" id="1085540"/>
    <lineage>
        <taxon>Bacteria</taxon>
        <taxon>Pseudomonadati</taxon>
        <taxon>Spirochaetota</taxon>
        <taxon>Spirochaetia</taxon>
        <taxon>Leptospirales</taxon>
        <taxon>Leptospiraceae</taxon>
        <taxon>Leptospira</taxon>
    </lineage>
</organism>
<proteinExistence type="predicted"/>
<comment type="caution">
    <text evidence="1">The sequence shown here is derived from an EMBL/GenBank/DDBJ whole genome shotgun (WGS) entry which is preliminary data.</text>
</comment>
<evidence type="ECO:0000313" key="2">
    <source>
        <dbReference type="Proteomes" id="UP000012153"/>
    </source>
</evidence>
<dbReference type="Proteomes" id="UP000012153">
    <property type="component" value="Unassembled WGS sequence"/>
</dbReference>
<reference evidence="1 2" key="1">
    <citation type="submission" date="2013-01" db="EMBL/GenBank/DDBJ databases">
        <authorList>
            <person name="Harkins D.M."/>
            <person name="Durkin A.S."/>
            <person name="Brinkac L.M."/>
            <person name="Haft D.H."/>
            <person name="Selengut J.D."/>
            <person name="Sanka R."/>
            <person name="DePew J."/>
            <person name="Purushe J."/>
            <person name="Matthias M.A."/>
            <person name="Vinetz J.M."/>
            <person name="Sutton G.G."/>
            <person name="Nierman W.C."/>
            <person name="Fouts D.E."/>
        </authorList>
    </citation>
    <scope>NUCLEOTIDE SEQUENCE [LARGE SCALE GENOMIC DNA]</scope>
    <source>
        <strain evidence="1 2">ZUN142</strain>
    </source>
</reference>
<dbReference type="AlphaFoldDB" id="M6UKH2"/>
<name>M6UKH2_9LEPT</name>